<gene>
    <name evidence="6" type="ORF">SAMN04488135_11277</name>
</gene>
<dbReference type="GO" id="GO:0005576">
    <property type="term" value="C:extracellular region"/>
    <property type="evidence" value="ECO:0007669"/>
    <property type="project" value="UniProtKB-SubCell"/>
</dbReference>
<dbReference type="AlphaFoldDB" id="A0A1M5Z4F3"/>
<dbReference type="STRING" id="658167.SAMN04488135_11277"/>
<keyword evidence="6" id="KW-0969">Cilium</keyword>
<comment type="similarity">
    <text evidence="3">Belongs to the bacterial flagellin family.</text>
</comment>
<evidence type="ECO:0000256" key="1">
    <source>
        <dbReference type="ARBA" id="ARBA00004365"/>
    </source>
</evidence>
<dbReference type="Pfam" id="PF00669">
    <property type="entry name" value="Flagellin_N"/>
    <property type="match status" value="1"/>
</dbReference>
<keyword evidence="6" id="KW-0966">Cell projection</keyword>
<dbReference type="PANTHER" id="PTHR42792:SF1">
    <property type="entry name" value="FLAGELLAR HOOK-ASSOCIATED PROTEIN 3"/>
    <property type="match status" value="1"/>
</dbReference>
<protein>
    <submittedName>
        <fullName evidence="6">Flagellar hook-associated protein 3 FlgL</fullName>
    </submittedName>
</protein>
<name>A0A1M5Z4F3_9BURK</name>
<comment type="subcellular location">
    <subcellularLocation>
        <location evidence="1">Bacterial flagellum</location>
    </subcellularLocation>
    <subcellularLocation>
        <location evidence="2">Secreted</location>
    </subcellularLocation>
</comment>
<dbReference type="InterPro" id="IPR013384">
    <property type="entry name" value="Flagell_FlgL"/>
</dbReference>
<organism evidence="6 7">
    <name type="scientific">Pollutimonas bauzanensis</name>
    <dbReference type="NCBI Taxonomy" id="658167"/>
    <lineage>
        <taxon>Bacteria</taxon>
        <taxon>Pseudomonadati</taxon>
        <taxon>Pseudomonadota</taxon>
        <taxon>Betaproteobacteria</taxon>
        <taxon>Burkholderiales</taxon>
        <taxon>Alcaligenaceae</taxon>
        <taxon>Pollutimonas</taxon>
    </lineage>
</organism>
<dbReference type="RefSeq" id="WP_073106352.1">
    <property type="nucleotide sequence ID" value="NZ_FQXE01000012.1"/>
</dbReference>
<keyword evidence="4" id="KW-0975">Bacterial flagellum</keyword>
<dbReference type="GO" id="GO:0071973">
    <property type="term" value="P:bacterial-type flagellum-dependent cell motility"/>
    <property type="evidence" value="ECO:0007669"/>
    <property type="project" value="InterPro"/>
</dbReference>
<proteinExistence type="inferred from homology"/>
<dbReference type="NCBIfam" id="TIGR02550">
    <property type="entry name" value="flagell_flgL"/>
    <property type="match status" value="1"/>
</dbReference>
<dbReference type="GO" id="GO:0009424">
    <property type="term" value="C:bacterial-type flagellum hook"/>
    <property type="evidence" value="ECO:0007669"/>
    <property type="project" value="InterPro"/>
</dbReference>
<dbReference type="PANTHER" id="PTHR42792">
    <property type="entry name" value="FLAGELLIN"/>
    <property type="match status" value="1"/>
</dbReference>
<feature type="domain" description="Flagellin N-terminal" evidence="5">
    <location>
        <begin position="12"/>
        <end position="139"/>
    </location>
</feature>
<sequence length="513" mass="53473">MRISSTLFFQTGLNSINAQQSDLMHLYQQVASGQRMVTPADDPLAAAQAINISQSQSLNARFAANRDVAKTNLGTAENALNSVTTLMQDVKTRLVEAGNGTLSDADRATLSNVLISARSNLLGLANSTDGSGQYLFSGAQGGTAAFQEVGGRIVYMGDTGQRKIQADQTRQIPGSDVGSDIFNRPAPGTSGYLTKADTAGNIGTGLISTATITDAKGVNIGNAFKITFTSPTEYTIEVRNPAGAAVLPAVTGTYTPGTDTSLTLPGGVQVKFSGAPEAGDSFTVDPISLPAYAATALPGNSNAATMSSPIAVDPALADSGNVFTIKYVEATDSYEVEVKDAGGNVLPTDPSYSADANGVLKLPYGMQVKVAGTPADGDTFEVRAADSSNQTDLNIFDTLDSIIAALATPMEDDPVAAAKFQNILASAMQRLDVNYNNVLTVRASVGSRLNEIEALDANGSMRALSYSSQLSKLEEVDYYTATTQLQLRTSALEAASLAFKKIQSIGLFNMSSN</sequence>
<evidence type="ECO:0000313" key="7">
    <source>
        <dbReference type="Proteomes" id="UP000184226"/>
    </source>
</evidence>
<dbReference type="InterPro" id="IPR001492">
    <property type="entry name" value="Flagellin"/>
</dbReference>
<keyword evidence="6" id="KW-0282">Flagellum</keyword>
<accession>A0A1M5Z4F3</accession>
<reference evidence="6 7" key="1">
    <citation type="submission" date="2016-11" db="EMBL/GenBank/DDBJ databases">
        <authorList>
            <person name="Jaros S."/>
            <person name="Januszkiewicz K."/>
            <person name="Wedrychowicz H."/>
        </authorList>
    </citation>
    <scope>NUCLEOTIDE SEQUENCE [LARGE SCALE GENOMIC DNA]</scope>
    <source>
        <strain evidence="6 7">CGMCC 1.10190</strain>
    </source>
</reference>
<evidence type="ECO:0000313" key="6">
    <source>
        <dbReference type="EMBL" id="SHI19142.1"/>
    </source>
</evidence>
<dbReference type="SUPFAM" id="SSF64518">
    <property type="entry name" value="Phase 1 flagellin"/>
    <property type="match status" value="2"/>
</dbReference>
<dbReference type="Gene3D" id="1.20.1330.10">
    <property type="entry name" value="f41 fragment of flagellin, N-terminal domain"/>
    <property type="match status" value="2"/>
</dbReference>
<evidence type="ECO:0000256" key="3">
    <source>
        <dbReference type="ARBA" id="ARBA00005709"/>
    </source>
</evidence>
<evidence type="ECO:0000256" key="4">
    <source>
        <dbReference type="ARBA" id="ARBA00023143"/>
    </source>
</evidence>
<keyword evidence="7" id="KW-1185">Reference proteome</keyword>
<dbReference type="Proteomes" id="UP000184226">
    <property type="component" value="Unassembled WGS sequence"/>
</dbReference>
<dbReference type="EMBL" id="FQXE01000012">
    <property type="protein sequence ID" value="SHI19142.1"/>
    <property type="molecule type" value="Genomic_DNA"/>
</dbReference>
<evidence type="ECO:0000256" key="2">
    <source>
        <dbReference type="ARBA" id="ARBA00004613"/>
    </source>
</evidence>
<dbReference type="InterPro" id="IPR001029">
    <property type="entry name" value="Flagellin_N"/>
</dbReference>
<evidence type="ECO:0000259" key="5">
    <source>
        <dbReference type="Pfam" id="PF00669"/>
    </source>
</evidence>
<dbReference type="GO" id="GO:0005198">
    <property type="term" value="F:structural molecule activity"/>
    <property type="evidence" value="ECO:0007669"/>
    <property type="project" value="InterPro"/>
</dbReference>